<organism evidence="1">
    <name type="scientific">marine metagenome</name>
    <dbReference type="NCBI Taxonomy" id="408172"/>
    <lineage>
        <taxon>unclassified sequences</taxon>
        <taxon>metagenomes</taxon>
        <taxon>ecological metagenomes</taxon>
    </lineage>
</organism>
<reference evidence="1" key="1">
    <citation type="submission" date="2018-05" db="EMBL/GenBank/DDBJ databases">
        <authorList>
            <person name="Lanie J.A."/>
            <person name="Ng W.-L."/>
            <person name="Kazmierczak K.M."/>
            <person name="Andrzejewski T.M."/>
            <person name="Davidsen T.M."/>
            <person name="Wayne K.J."/>
            <person name="Tettelin H."/>
            <person name="Glass J.I."/>
            <person name="Rusch D."/>
            <person name="Podicherti R."/>
            <person name="Tsui H.-C.T."/>
            <person name="Winkler M.E."/>
        </authorList>
    </citation>
    <scope>NUCLEOTIDE SEQUENCE</scope>
</reference>
<protein>
    <submittedName>
        <fullName evidence="1">Uncharacterized protein</fullName>
    </submittedName>
</protein>
<proteinExistence type="predicted"/>
<name>A0A381ZMV7_9ZZZZ</name>
<dbReference type="AlphaFoldDB" id="A0A381ZMV7"/>
<accession>A0A381ZMV7</accession>
<sequence length="42" mass="4670">MPWQLEAMKDVVGYEKPRGAVKQALIRGCPNGETHRYGGIVN</sequence>
<dbReference type="EMBL" id="UINC01021953">
    <property type="protein sequence ID" value="SVA90595.1"/>
    <property type="molecule type" value="Genomic_DNA"/>
</dbReference>
<evidence type="ECO:0000313" key="1">
    <source>
        <dbReference type="EMBL" id="SVA90595.1"/>
    </source>
</evidence>
<gene>
    <name evidence="1" type="ORF">METZ01_LOCUS143449</name>
</gene>